<evidence type="ECO:0000256" key="1">
    <source>
        <dbReference type="SAM" id="Phobius"/>
    </source>
</evidence>
<keyword evidence="1" id="KW-1133">Transmembrane helix</keyword>
<reference evidence="2 3" key="1">
    <citation type="submission" date="2019-12" db="EMBL/GenBank/DDBJ databases">
        <authorList>
            <person name="Huq M.A."/>
        </authorList>
    </citation>
    <scope>NUCLEOTIDE SEQUENCE [LARGE SCALE GENOMIC DNA]</scope>
    <source>
        <strain evidence="2 3">MAH-34</strain>
    </source>
</reference>
<evidence type="ECO:0000313" key="3">
    <source>
        <dbReference type="Proteomes" id="UP000467637"/>
    </source>
</evidence>
<name>A0ABW9UIW3_9BACL</name>
<comment type="caution">
    <text evidence="2">The sequence shown here is derived from an EMBL/GenBank/DDBJ whole genome shotgun (WGS) entry which is preliminary data.</text>
</comment>
<evidence type="ECO:0000313" key="2">
    <source>
        <dbReference type="EMBL" id="MVQ39170.1"/>
    </source>
</evidence>
<sequence>MSFNSKGRMQEREKIKKAERYLLSANGIGLWIVIVVYVSLIICSCIVLKQNKANKKRRGSGKSK</sequence>
<keyword evidence="3" id="KW-1185">Reference proteome</keyword>
<keyword evidence="1" id="KW-0812">Transmembrane</keyword>
<organism evidence="2 3">
    <name type="scientific">Paenibacillus anseongense</name>
    <dbReference type="NCBI Taxonomy" id="2682845"/>
    <lineage>
        <taxon>Bacteria</taxon>
        <taxon>Bacillati</taxon>
        <taxon>Bacillota</taxon>
        <taxon>Bacilli</taxon>
        <taxon>Bacillales</taxon>
        <taxon>Paenibacillaceae</taxon>
        <taxon>Paenibacillus</taxon>
    </lineage>
</organism>
<feature type="transmembrane region" description="Helical" evidence="1">
    <location>
        <begin position="28"/>
        <end position="48"/>
    </location>
</feature>
<dbReference type="EMBL" id="WSEM01000034">
    <property type="protein sequence ID" value="MVQ39170.1"/>
    <property type="molecule type" value="Genomic_DNA"/>
</dbReference>
<proteinExistence type="predicted"/>
<protein>
    <submittedName>
        <fullName evidence="2">Uncharacterized protein</fullName>
    </submittedName>
</protein>
<gene>
    <name evidence="2" type="ORF">GON05_31725</name>
</gene>
<dbReference type="RefSeq" id="WP_185157259.1">
    <property type="nucleotide sequence ID" value="NZ_WSEM01000034.1"/>
</dbReference>
<dbReference type="Proteomes" id="UP000467637">
    <property type="component" value="Unassembled WGS sequence"/>
</dbReference>
<keyword evidence="1" id="KW-0472">Membrane</keyword>
<accession>A0ABW9UIW3</accession>